<feature type="domain" description="Reverse transcriptase" evidence="10">
    <location>
        <begin position="49"/>
        <end position="288"/>
    </location>
</feature>
<gene>
    <name evidence="11" type="ORF">PITCH_A300010</name>
</gene>
<evidence type="ECO:0000259" key="10">
    <source>
        <dbReference type="PROSITE" id="PS50878"/>
    </source>
</evidence>
<dbReference type="GO" id="GO:0003964">
    <property type="term" value="F:RNA-directed DNA polymerase activity"/>
    <property type="evidence" value="ECO:0007669"/>
    <property type="project" value="UniProtKB-KW"/>
</dbReference>
<evidence type="ECO:0000256" key="7">
    <source>
        <dbReference type="ARBA" id="ARBA00023118"/>
    </source>
</evidence>
<dbReference type="CDD" id="cd01651">
    <property type="entry name" value="RT_G2_intron"/>
    <property type="match status" value="1"/>
</dbReference>
<evidence type="ECO:0000256" key="1">
    <source>
        <dbReference type="ARBA" id="ARBA00012493"/>
    </source>
</evidence>
<dbReference type="Pfam" id="PF00078">
    <property type="entry name" value="RVT_1"/>
    <property type="match status" value="1"/>
</dbReference>
<organism evidence="11">
    <name type="scientific">uncultured Desulfobacterium sp</name>
    <dbReference type="NCBI Taxonomy" id="201089"/>
    <lineage>
        <taxon>Bacteria</taxon>
        <taxon>Pseudomonadati</taxon>
        <taxon>Thermodesulfobacteriota</taxon>
        <taxon>Desulfobacteria</taxon>
        <taxon>Desulfobacterales</taxon>
        <taxon>Desulfobacteriaceae</taxon>
        <taxon>Desulfobacterium</taxon>
        <taxon>environmental samples</taxon>
    </lineage>
</organism>
<dbReference type="PANTHER" id="PTHR34047">
    <property type="entry name" value="NUCLEAR INTRON MATURASE 1, MITOCHONDRIAL-RELATED"/>
    <property type="match status" value="1"/>
</dbReference>
<comment type="similarity">
    <text evidence="8">Belongs to the bacterial reverse transcriptase family.</text>
</comment>
<dbReference type="InterPro" id="IPR043502">
    <property type="entry name" value="DNA/RNA_pol_sf"/>
</dbReference>
<evidence type="ECO:0000256" key="8">
    <source>
        <dbReference type="ARBA" id="ARBA00034120"/>
    </source>
</evidence>
<keyword evidence="7" id="KW-0051">Antiviral defense</keyword>
<sequence>MGKAKPFSISKKEVWEAFKRVKSNGGAAGVDNQSIVEFERDLSNNLYKLWNRMSSGSYLSNPVLRVEIPKGNGGVRPLGIPTVVDRIAQMVAKGRLEPDLEKVFHPDSYSYRPGKSAVDAVGVARKRCWQYGWVLDLDIKGFFDNIDHELLMRAVCKHTTCRWIRLYIERWLKAPVQMPDGSLVDSYKGTPQGGVISPLLANLFLHYAFDLWMQRNHPDILFERYADDVICHCRSETEAKRLLLQIMQRMAECKLELNLEKTQIVYCRDYRRKGKHPRVKFDFLGFSFRPRVVKAGNGNIFLGYTPAISNKAAKAMRDVIRSWRLHLRSDKSLEDVSRLFNPILRGWVNYYGSYSRSKLYRALNPFNLILAKWVMRKYKRFKGHQRRASRWLLRIRKKSPYLFAHWQLAYESKAGQ</sequence>
<reference evidence="11" key="1">
    <citation type="submission" date="2018-01" db="EMBL/GenBank/DDBJ databases">
        <authorList>
            <person name="Regsiter A."/>
            <person name="William W."/>
        </authorList>
    </citation>
    <scope>NUCLEOTIDE SEQUENCE</scope>
    <source>
        <strain evidence="11">TRIP AH-1</strain>
    </source>
</reference>
<accession>A0A445MYY9</accession>
<evidence type="ECO:0000256" key="2">
    <source>
        <dbReference type="ARBA" id="ARBA00022679"/>
    </source>
</evidence>
<dbReference type="PRINTS" id="PR00866">
    <property type="entry name" value="RNADNAPOLMS"/>
</dbReference>
<dbReference type="InterPro" id="IPR000123">
    <property type="entry name" value="Reverse_transcriptase_msDNA"/>
</dbReference>
<keyword evidence="5" id="KW-0460">Magnesium</keyword>
<dbReference type="EC" id="2.7.7.49" evidence="1"/>
<keyword evidence="4" id="KW-0479">Metal-binding</keyword>
<evidence type="ECO:0000256" key="3">
    <source>
        <dbReference type="ARBA" id="ARBA00022695"/>
    </source>
</evidence>
<dbReference type="InterPro" id="IPR043128">
    <property type="entry name" value="Rev_trsase/Diguanyl_cyclase"/>
</dbReference>
<dbReference type="GO" id="GO:0051607">
    <property type="term" value="P:defense response to virus"/>
    <property type="evidence" value="ECO:0007669"/>
    <property type="project" value="UniProtKB-KW"/>
</dbReference>
<dbReference type="GO" id="GO:0046872">
    <property type="term" value="F:metal ion binding"/>
    <property type="evidence" value="ECO:0007669"/>
    <property type="project" value="UniProtKB-KW"/>
</dbReference>
<dbReference type="AlphaFoldDB" id="A0A445MYY9"/>
<dbReference type="Gene3D" id="3.30.70.270">
    <property type="match status" value="1"/>
</dbReference>
<evidence type="ECO:0000256" key="9">
    <source>
        <dbReference type="ARBA" id="ARBA00048173"/>
    </source>
</evidence>
<evidence type="ECO:0000256" key="4">
    <source>
        <dbReference type="ARBA" id="ARBA00022723"/>
    </source>
</evidence>
<dbReference type="GO" id="GO:0003723">
    <property type="term" value="F:RNA binding"/>
    <property type="evidence" value="ECO:0007669"/>
    <property type="project" value="InterPro"/>
</dbReference>
<protein>
    <recommendedName>
        <fullName evidence="1">RNA-directed DNA polymerase</fullName>
        <ecNumber evidence="1">2.7.7.49</ecNumber>
    </recommendedName>
</protein>
<dbReference type="PROSITE" id="PS50878">
    <property type="entry name" value="RT_POL"/>
    <property type="match status" value="1"/>
</dbReference>
<evidence type="ECO:0000313" key="11">
    <source>
        <dbReference type="EMBL" id="SPD74707.1"/>
    </source>
</evidence>
<dbReference type="InterPro" id="IPR000477">
    <property type="entry name" value="RT_dom"/>
</dbReference>
<name>A0A445MYY9_9BACT</name>
<dbReference type="NCBIfam" id="TIGR04416">
    <property type="entry name" value="group_II_RT_mat"/>
    <property type="match status" value="1"/>
</dbReference>
<dbReference type="InterPro" id="IPR030931">
    <property type="entry name" value="Group_II_RT_mat"/>
</dbReference>
<dbReference type="SUPFAM" id="SSF56672">
    <property type="entry name" value="DNA/RNA polymerases"/>
    <property type="match status" value="1"/>
</dbReference>
<dbReference type="Pfam" id="PF08388">
    <property type="entry name" value="GIIM"/>
    <property type="match status" value="1"/>
</dbReference>
<comment type="catalytic activity">
    <reaction evidence="9">
        <text>DNA(n) + a 2'-deoxyribonucleoside 5'-triphosphate = DNA(n+1) + diphosphate</text>
        <dbReference type="Rhea" id="RHEA:22508"/>
        <dbReference type="Rhea" id="RHEA-COMP:17339"/>
        <dbReference type="Rhea" id="RHEA-COMP:17340"/>
        <dbReference type="ChEBI" id="CHEBI:33019"/>
        <dbReference type="ChEBI" id="CHEBI:61560"/>
        <dbReference type="ChEBI" id="CHEBI:173112"/>
        <dbReference type="EC" id="2.7.7.49"/>
    </reaction>
</comment>
<evidence type="ECO:0000256" key="6">
    <source>
        <dbReference type="ARBA" id="ARBA00022918"/>
    </source>
</evidence>
<keyword evidence="6 11" id="KW-0695">RNA-directed DNA polymerase</keyword>
<evidence type="ECO:0000256" key="5">
    <source>
        <dbReference type="ARBA" id="ARBA00022842"/>
    </source>
</evidence>
<dbReference type="PANTHER" id="PTHR34047:SF3">
    <property type="entry name" value="BLR2052 PROTEIN"/>
    <property type="match status" value="1"/>
</dbReference>
<proteinExistence type="inferred from homology"/>
<dbReference type="InterPro" id="IPR013597">
    <property type="entry name" value="Mat_intron_G2"/>
</dbReference>
<dbReference type="InterPro" id="IPR051083">
    <property type="entry name" value="GrpII_Intron_Splice-Mob/Def"/>
</dbReference>
<keyword evidence="3" id="KW-0548">Nucleotidyltransferase</keyword>
<dbReference type="EMBL" id="OJIN01000171">
    <property type="protein sequence ID" value="SPD74707.1"/>
    <property type="molecule type" value="Genomic_DNA"/>
</dbReference>
<keyword evidence="2" id="KW-0808">Transferase</keyword>